<protein>
    <submittedName>
        <fullName evidence="4">Peptidase M23-like protein</fullName>
    </submittedName>
</protein>
<dbReference type="PANTHER" id="PTHR21666">
    <property type="entry name" value="PEPTIDASE-RELATED"/>
    <property type="match status" value="1"/>
</dbReference>
<dbReference type="Pfam" id="PF01551">
    <property type="entry name" value="Peptidase_M23"/>
    <property type="match status" value="1"/>
</dbReference>
<feature type="chain" id="PRO_5020196562" evidence="2">
    <location>
        <begin position="21"/>
        <end position="171"/>
    </location>
</feature>
<reference evidence="4 5" key="1">
    <citation type="journal article" date="2015" name="Stand. Genomic Sci.">
        <title>Genomic Encyclopedia of Bacterial and Archaeal Type Strains, Phase III: the genomes of soil and plant-associated and newly described type strains.</title>
        <authorList>
            <person name="Whitman W.B."/>
            <person name="Woyke T."/>
            <person name="Klenk H.P."/>
            <person name="Zhou Y."/>
            <person name="Lilburn T.G."/>
            <person name="Beck B.J."/>
            <person name="De Vos P."/>
            <person name="Vandamme P."/>
            <person name="Eisen J.A."/>
            <person name="Garrity G."/>
            <person name="Hugenholtz P."/>
            <person name="Kyrpides N.C."/>
        </authorList>
    </citation>
    <scope>NUCLEOTIDE SEQUENCE [LARGE SCALE GENOMIC DNA]</scope>
    <source>
        <strain evidence="4 5">AC4r</strain>
    </source>
</reference>
<dbReference type="Gene3D" id="2.70.70.10">
    <property type="entry name" value="Glucose Permease (Domain IIA)"/>
    <property type="match status" value="1"/>
</dbReference>
<dbReference type="SUPFAM" id="SSF51261">
    <property type="entry name" value="Duplicated hybrid motif"/>
    <property type="match status" value="1"/>
</dbReference>
<proteinExistence type="predicted"/>
<dbReference type="PANTHER" id="PTHR21666:SF289">
    <property type="entry name" value="L-ALA--D-GLU ENDOPEPTIDASE"/>
    <property type="match status" value="1"/>
</dbReference>
<name>A0A4Q7T6T2_9MICO</name>
<dbReference type="EMBL" id="SGXT01000020">
    <property type="protein sequence ID" value="RZT55976.1"/>
    <property type="molecule type" value="Genomic_DNA"/>
</dbReference>
<feature type="signal peptide" evidence="2">
    <location>
        <begin position="1"/>
        <end position="20"/>
    </location>
</feature>
<dbReference type="InterPro" id="IPR016047">
    <property type="entry name" value="M23ase_b-sheet_dom"/>
</dbReference>
<comment type="caution">
    <text evidence="4">The sequence shown here is derived from an EMBL/GenBank/DDBJ whole genome shotgun (WGS) entry which is preliminary data.</text>
</comment>
<evidence type="ECO:0000256" key="1">
    <source>
        <dbReference type="ARBA" id="ARBA00022729"/>
    </source>
</evidence>
<dbReference type="InterPro" id="IPR011055">
    <property type="entry name" value="Dup_hybrid_motif"/>
</dbReference>
<evidence type="ECO:0000313" key="4">
    <source>
        <dbReference type="EMBL" id="RZT55976.1"/>
    </source>
</evidence>
<dbReference type="AlphaFoldDB" id="A0A4Q7T6T2"/>
<gene>
    <name evidence="4" type="ORF">EV140_2644</name>
</gene>
<evidence type="ECO:0000313" key="5">
    <source>
        <dbReference type="Proteomes" id="UP000292408"/>
    </source>
</evidence>
<organism evidence="4 5">
    <name type="scientific">Microcella alkaliphila</name>
    <dbReference type="NCBI Taxonomy" id="279828"/>
    <lineage>
        <taxon>Bacteria</taxon>
        <taxon>Bacillati</taxon>
        <taxon>Actinomycetota</taxon>
        <taxon>Actinomycetes</taxon>
        <taxon>Micrococcales</taxon>
        <taxon>Microbacteriaceae</taxon>
        <taxon>Microcella</taxon>
    </lineage>
</organism>
<dbReference type="GO" id="GO:0004222">
    <property type="term" value="F:metalloendopeptidase activity"/>
    <property type="evidence" value="ECO:0007669"/>
    <property type="project" value="TreeGrafter"/>
</dbReference>
<keyword evidence="5" id="KW-1185">Reference proteome</keyword>
<dbReference type="CDD" id="cd12797">
    <property type="entry name" value="M23_peptidase"/>
    <property type="match status" value="1"/>
</dbReference>
<dbReference type="OrthoDB" id="5245088at2"/>
<keyword evidence="1 2" id="KW-0732">Signal</keyword>
<dbReference type="Proteomes" id="UP000292408">
    <property type="component" value="Unassembled WGS sequence"/>
</dbReference>
<evidence type="ECO:0000259" key="3">
    <source>
        <dbReference type="Pfam" id="PF01551"/>
    </source>
</evidence>
<accession>A0A4Q7T6T2</accession>
<dbReference type="InterPro" id="IPR050570">
    <property type="entry name" value="Cell_wall_metabolism_enzyme"/>
</dbReference>
<feature type="domain" description="M23ase beta-sheet core" evidence="3">
    <location>
        <begin position="59"/>
        <end position="151"/>
    </location>
</feature>
<evidence type="ECO:0000256" key="2">
    <source>
        <dbReference type="SAM" id="SignalP"/>
    </source>
</evidence>
<sequence length="171" mass="17381">MSVAILLAIAFGMLAAPTSAAPVIDGGASRAHPDWAWPVDGVRTVVRPFAAPPTPYAAGHRGVDLAAPGAGAVVRAATHGVVHFAGTVVDRPVVTVRSGNLLVTVEPVEPSVQVGDAVRAGDEIGLLQAGHCAATPCVHLGVRVDGEYVSPLLYLGGLRRAVLLPLSTHGE</sequence>